<feature type="transmembrane region" description="Helical" evidence="6">
    <location>
        <begin position="231"/>
        <end position="249"/>
    </location>
</feature>
<proteinExistence type="predicted"/>
<comment type="subcellular location">
    <subcellularLocation>
        <location evidence="1">Membrane</location>
        <topology evidence="1">Multi-pass membrane protein</topology>
    </subcellularLocation>
</comment>
<evidence type="ECO:0000256" key="3">
    <source>
        <dbReference type="ARBA" id="ARBA00022989"/>
    </source>
</evidence>
<keyword evidence="2 6" id="KW-0812">Transmembrane</keyword>
<feature type="compositionally biased region" description="Basic residues" evidence="5">
    <location>
        <begin position="406"/>
        <end position="419"/>
    </location>
</feature>
<dbReference type="PANTHER" id="PTHR24064">
    <property type="entry name" value="SOLUTE CARRIER FAMILY 22 MEMBER"/>
    <property type="match status" value="1"/>
</dbReference>
<feature type="transmembrane region" description="Helical" evidence="6">
    <location>
        <begin position="109"/>
        <end position="130"/>
    </location>
</feature>
<feature type="transmembrane region" description="Helical" evidence="6">
    <location>
        <begin position="81"/>
        <end position="103"/>
    </location>
</feature>
<evidence type="ECO:0000256" key="2">
    <source>
        <dbReference type="ARBA" id="ARBA00022692"/>
    </source>
</evidence>
<dbReference type="Gene3D" id="1.20.1250.20">
    <property type="entry name" value="MFS general substrate transporter like domains"/>
    <property type="match status" value="1"/>
</dbReference>
<dbReference type="InterPro" id="IPR020846">
    <property type="entry name" value="MFS_dom"/>
</dbReference>
<dbReference type="SUPFAM" id="SSF103473">
    <property type="entry name" value="MFS general substrate transporter"/>
    <property type="match status" value="1"/>
</dbReference>
<feature type="transmembrane region" description="Helical" evidence="6">
    <location>
        <begin position="318"/>
        <end position="339"/>
    </location>
</feature>
<keyword evidence="9" id="KW-1185">Reference proteome</keyword>
<evidence type="ECO:0000259" key="7">
    <source>
        <dbReference type="PROSITE" id="PS50850"/>
    </source>
</evidence>
<feature type="transmembrane region" description="Helical" evidence="6">
    <location>
        <begin position="290"/>
        <end position="311"/>
    </location>
</feature>
<dbReference type="PROSITE" id="PS50850">
    <property type="entry name" value="MFS"/>
    <property type="match status" value="1"/>
</dbReference>
<dbReference type="Pfam" id="PF00083">
    <property type="entry name" value="Sugar_tr"/>
    <property type="match status" value="1"/>
</dbReference>
<keyword evidence="4 6" id="KW-0472">Membrane</keyword>
<evidence type="ECO:0000256" key="1">
    <source>
        <dbReference type="ARBA" id="ARBA00004141"/>
    </source>
</evidence>
<dbReference type="InterPro" id="IPR005828">
    <property type="entry name" value="MFS_sugar_transport-like"/>
</dbReference>
<gene>
    <name evidence="8" type="ORF">HPB48_016395</name>
</gene>
<dbReference type="EMBL" id="JABSTR010000002">
    <property type="protein sequence ID" value="KAH9364057.1"/>
    <property type="molecule type" value="Genomic_DNA"/>
</dbReference>
<dbReference type="VEuPathDB" id="VectorBase:HLOH_055575"/>
<keyword evidence="3 6" id="KW-1133">Transmembrane helix</keyword>
<evidence type="ECO:0000313" key="9">
    <source>
        <dbReference type="Proteomes" id="UP000821853"/>
    </source>
</evidence>
<accession>A0A9J6FP73</accession>
<evidence type="ECO:0000256" key="6">
    <source>
        <dbReference type="SAM" id="Phobius"/>
    </source>
</evidence>
<evidence type="ECO:0000256" key="4">
    <source>
        <dbReference type="ARBA" id="ARBA00023136"/>
    </source>
</evidence>
<dbReference type="OrthoDB" id="5296287at2759"/>
<dbReference type="AlphaFoldDB" id="A0A9J6FP73"/>
<feature type="compositionally biased region" description="Basic and acidic residues" evidence="5">
    <location>
        <begin position="420"/>
        <end position="430"/>
    </location>
</feature>
<feature type="transmembrane region" description="Helical" evidence="6">
    <location>
        <begin position="351"/>
        <end position="370"/>
    </location>
</feature>
<evidence type="ECO:0000256" key="5">
    <source>
        <dbReference type="SAM" id="MobiDB-lite"/>
    </source>
</evidence>
<evidence type="ECO:0000313" key="8">
    <source>
        <dbReference type="EMBL" id="KAH9364057.1"/>
    </source>
</evidence>
<reference evidence="8 9" key="1">
    <citation type="journal article" date="2020" name="Cell">
        <title>Large-Scale Comparative Analyses of Tick Genomes Elucidate Their Genetic Diversity and Vector Capacities.</title>
        <authorList>
            <consortium name="Tick Genome and Microbiome Consortium (TIGMIC)"/>
            <person name="Jia N."/>
            <person name="Wang J."/>
            <person name="Shi W."/>
            <person name="Du L."/>
            <person name="Sun Y."/>
            <person name="Zhan W."/>
            <person name="Jiang J.F."/>
            <person name="Wang Q."/>
            <person name="Zhang B."/>
            <person name="Ji P."/>
            <person name="Bell-Sakyi L."/>
            <person name="Cui X.M."/>
            <person name="Yuan T.T."/>
            <person name="Jiang B.G."/>
            <person name="Yang W.F."/>
            <person name="Lam T.T."/>
            <person name="Chang Q.C."/>
            <person name="Ding S.J."/>
            <person name="Wang X.J."/>
            <person name="Zhu J.G."/>
            <person name="Ruan X.D."/>
            <person name="Zhao L."/>
            <person name="Wei J.T."/>
            <person name="Ye R.Z."/>
            <person name="Que T.C."/>
            <person name="Du C.H."/>
            <person name="Zhou Y.H."/>
            <person name="Cheng J.X."/>
            <person name="Dai P.F."/>
            <person name="Guo W.B."/>
            <person name="Han X.H."/>
            <person name="Huang E.J."/>
            <person name="Li L.F."/>
            <person name="Wei W."/>
            <person name="Gao Y.C."/>
            <person name="Liu J.Z."/>
            <person name="Shao H.Z."/>
            <person name="Wang X."/>
            <person name="Wang C.C."/>
            <person name="Yang T.C."/>
            <person name="Huo Q.B."/>
            <person name="Li W."/>
            <person name="Chen H.Y."/>
            <person name="Chen S.E."/>
            <person name="Zhou L.G."/>
            <person name="Ni X.B."/>
            <person name="Tian J.H."/>
            <person name="Sheng Y."/>
            <person name="Liu T."/>
            <person name="Pan Y.S."/>
            <person name="Xia L.Y."/>
            <person name="Li J."/>
            <person name="Zhao F."/>
            <person name="Cao W.C."/>
        </authorList>
    </citation>
    <scope>NUCLEOTIDE SEQUENCE [LARGE SCALE GENOMIC DNA]</scope>
    <source>
        <strain evidence="8">HaeL-2018</strain>
    </source>
</reference>
<protein>
    <recommendedName>
        <fullName evidence="7">Major facilitator superfamily (MFS) profile domain-containing protein</fullName>
    </recommendedName>
</protein>
<dbReference type="GO" id="GO:0016020">
    <property type="term" value="C:membrane"/>
    <property type="evidence" value="ECO:0007669"/>
    <property type="project" value="UniProtKB-SubCell"/>
</dbReference>
<feature type="transmembrane region" description="Helical" evidence="6">
    <location>
        <begin position="256"/>
        <end position="278"/>
    </location>
</feature>
<dbReference type="InterPro" id="IPR036259">
    <property type="entry name" value="MFS_trans_sf"/>
</dbReference>
<dbReference type="Proteomes" id="UP000821853">
    <property type="component" value="Chromosome 10"/>
</dbReference>
<feature type="transmembrane region" description="Helical" evidence="6">
    <location>
        <begin position="21"/>
        <end position="43"/>
    </location>
</feature>
<feature type="transmembrane region" description="Helical" evidence="6">
    <location>
        <begin position="49"/>
        <end position="69"/>
    </location>
</feature>
<organism evidence="8 9">
    <name type="scientific">Haemaphysalis longicornis</name>
    <name type="common">Bush tick</name>
    <dbReference type="NCBI Taxonomy" id="44386"/>
    <lineage>
        <taxon>Eukaryota</taxon>
        <taxon>Metazoa</taxon>
        <taxon>Ecdysozoa</taxon>
        <taxon>Arthropoda</taxon>
        <taxon>Chelicerata</taxon>
        <taxon>Arachnida</taxon>
        <taxon>Acari</taxon>
        <taxon>Parasitiformes</taxon>
        <taxon>Ixodida</taxon>
        <taxon>Ixodoidea</taxon>
        <taxon>Ixodidae</taxon>
        <taxon>Haemaphysalinae</taxon>
        <taxon>Haemaphysalis</taxon>
    </lineage>
</organism>
<sequence length="430" mass="47393">MAGSVVFLLLSGHFTDRVGRLPVLLGSASILTVATLGTCFAPSYPVYLVTRFLISGCTVLLYAVTGTILAECSSCARRSTLLSFSFLVGNLLADTYTLFLKWVWPSYWFYYQVLNVAPTLLVPVLSLLATESPRWLISSRWLEAAARVMRAAAQWNGSNSGGVDLLLQRVIRRLEAEIGADVTTALATDMERVVRRRAAIMFWSSFCAAAAFRSLNMYHAKKSIAMPSLDWISMCTNGFAYCVLLKFVNLIDKTRFMTITFVILGTLCLLGSITALFATPVSIFDIVGSISFVLAEAGSIFAIYFNFVYVIELFPTPLRGIAVCLSFVGARMGGTVGFLLPSLTELNLDDLTLALLATVVYSSAYSFQYLPLGYGTYARLADDHTTSTSPIDRRESMSPIEAIKHSLARQHSKKKKHKKTVTERKRSQNP</sequence>
<comment type="caution">
    <text evidence="8">The sequence shown here is derived from an EMBL/GenBank/DDBJ whole genome shotgun (WGS) entry which is preliminary data.</text>
</comment>
<dbReference type="GO" id="GO:0022857">
    <property type="term" value="F:transmembrane transporter activity"/>
    <property type="evidence" value="ECO:0007669"/>
    <property type="project" value="InterPro"/>
</dbReference>
<name>A0A9J6FP73_HAELO</name>
<feature type="region of interest" description="Disordered" evidence="5">
    <location>
        <begin position="405"/>
        <end position="430"/>
    </location>
</feature>
<feature type="domain" description="Major facilitator superfamily (MFS) profile" evidence="7">
    <location>
        <begin position="1"/>
        <end position="374"/>
    </location>
</feature>
<feature type="transmembrane region" description="Helical" evidence="6">
    <location>
        <begin position="200"/>
        <end position="219"/>
    </location>
</feature>